<dbReference type="InterPro" id="IPR000772">
    <property type="entry name" value="Ricin_B_lectin"/>
</dbReference>
<feature type="region of interest" description="Disordered" evidence="1">
    <location>
        <begin position="192"/>
        <end position="361"/>
    </location>
</feature>
<dbReference type="Proteomes" id="UP000252914">
    <property type="component" value="Unassembled WGS sequence"/>
</dbReference>
<organism evidence="3 4">
    <name type="scientific">Streptomyces diacarni</name>
    <dbReference type="NCBI Taxonomy" id="2800381"/>
    <lineage>
        <taxon>Bacteria</taxon>
        <taxon>Bacillati</taxon>
        <taxon>Actinomycetota</taxon>
        <taxon>Actinomycetes</taxon>
        <taxon>Kitasatosporales</taxon>
        <taxon>Streptomycetaceae</taxon>
        <taxon>Streptomyces</taxon>
    </lineage>
</organism>
<gene>
    <name evidence="3" type="ORF">DTL70_17185</name>
</gene>
<dbReference type="Gene3D" id="2.80.10.50">
    <property type="match status" value="1"/>
</dbReference>
<evidence type="ECO:0000256" key="1">
    <source>
        <dbReference type="SAM" id="MobiDB-lite"/>
    </source>
</evidence>
<evidence type="ECO:0000313" key="4">
    <source>
        <dbReference type="Proteomes" id="UP000252914"/>
    </source>
</evidence>
<name>A0A367ESV7_9ACTN</name>
<protein>
    <recommendedName>
        <fullName evidence="2">Ricin B lectin domain-containing protein</fullName>
    </recommendedName>
</protein>
<feature type="compositionally biased region" description="Basic and acidic residues" evidence="1">
    <location>
        <begin position="1"/>
        <end position="12"/>
    </location>
</feature>
<feature type="compositionally biased region" description="Basic and acidic residues" evidence="1">
    <location>
        <begin position="207"/>
        <end position="216"/>
    </location>
</feature>
<dbReference type="Pfam" id="PF00652">
    <property type="entry name" value="Ricin_B_lectin"/>
    <property type="match status" value="1"/>
</dbReference>
<reference evidence="3 4" key="1">
    <citation type="submission" date="2018-06" db="EMBL/GenBank/DDBJ databases">
        <title>Streptomyces reniochalinae sp. nov. and Streptomyces diacarnus sp. nov. from marine sponges.</title>
        <authorList>
            <person name="Li L."/>
        </authorList>
    </citation>
    <scope>NUCLEOTIDE SEQUENCE [LARGE SCALE GENOMIC DNA]</scope>
    <source>
        <strain evidence="3 4">LHW51701</strain>
    </source>
</reference>
<feature type="compositionally biased region" description="Basic and acidic residues" evidence="1">
    <location>
        <begin position="345"/>
        <end position="358"/>
    </location>
</feature>
<sequence>MDRLTDLPDRNGDLMPQQNDDGQTEPQVRRAVTMRGAASQPASASLRPRTAADPNPGQAEEPSSAAPSSSGSASSERGGDQPTAAAAASSSVSEARSSERSATTSSGADANSSEGPAPSGAGADGSGGGAVGSLSRAEGGTPPGASQGSAGAGGDVPPSGRPTKALLAAAGIGGALLIAAPFLVMGARDDDKTDTAAVAKDATARTLQKDEEETRPGDYAPKPPEVENKAPKSEALKKEDGTPSDEKEKGTPSDEPSPDASPSGEPSSDASPSDESSSESSDAEESSSKSSPSDEPVAKSTVPEAHFLKPRLFLAPEPPPSEPQPQESTPPKEHPGTEPSTAPPEKQEKAKEGSDIKKKVAPPNYANAKGVLLKNVASKLCADVPAFGKGKPDGPVNQFHCNGTDKDNQIWDFEVKEKGKGPRSTDLFQIRNRKDGLCMDLPKFGGQPRGTRVSEFHCNGTTADNQLWWLEPRGDKKFRIHNYASNHQCLKMKTGKDIHPVDARLEIQPCHREGPFEWTF</sequence>
<evidence type="ECO:0000259" key="2">
    <source>
        <dbReference type="SMART" id="SM00458"/>
    </source>
</evidence>
<feature type="compositionally biased region" description="Low complexity" evidence="1">
    <location>
        <begin position="258"/>
        <end position="280"/>
    </location>
</feature>
<feature type="compositionally biased region" description="Low complexity" evidence="1">
    <location>
        <begin position="56"/>
        <end position="76"/>
    </location>
</feature>
<proteinExistence type="predicted"/>
<feature type="compositionally biased region" description="Low complexity" evidence="1">
    <location>
        <begin position="132"/>
        <end position="149"/>
    </location>
</feature>
<dbReference type="EMBL" id="QOIN01000046">
    <property type="protein sequence ID" value="RCG21208.1"/>
    <property type="molecule type" value="Genomic_DNA"/>
</dbReference>
<dbReference type="AlphaFoldDB" id="A0A367ESV7"/>
<feature type="region of interest" description="Disordered" evidence="1">
    <location>
        <begin position="1"/>
        <end position="163"/>
    </location>
</feature>
<dbReference type="CDD" id="cd00161">
    <property type="entry name" value="beta-trefoil_Ricin-like"/>
    <property type="match status" value="1"/>
</dbReference>
<feature type="compositionally biased region" description="Basic and acidic residues" evidence="1">
    <location>
        <begin position="224"/>
        <end position="252"/>
    </location>
</feature>
<feature type="compositionally biased region" description="Low complexity" evidence="1">
    <location>
        <begin position="84"/>
        <end position="121"/>
    </location>
</feature>
<feature type="compositionally biased region" description="Polar residues" evidence="1">
    <location>
        <begin position="16"/>
        <end position="26"/>
    </location>
</feature>
<comment type="caution">
    <text evidence="3">The sequence shown here is derived from an EMBL/GenBank/DDBJ whole genome shotgun (WGS) entry which is preliminary data.</text>
</comment>
<dbReference type="PROSITE" id="PS50231">
    <property type="entry name" value="RICIN_B_LECTIN"/>
    <property type="match status" value="1"/>
</dbReference>
<feature type="compositionally biased region" description="Gly residues" evidence="1">
    <location>
        <begin position="122"/>
        <end position="131"/>
    </location>
</feature>
<dbReference type="SMART" id="SM00458">
    <property type="entry name" value="RICIN"/>
    <property type="match status" value="1"/>
</dbReference>
<dbReference type="SUPFAM" id="SSF50370">
    <property type="entry name" value="Ricin B-like lectins"/>
    <property type="match status" value="1"/>
</dbReference>
<dbReference type="InterPro" id="IPR035992">
    <property type="entry name" value="Ricin_B-like_lectins"/>
</dbReference>
<feature type="compositionally biased region" description="Low complexity" evidence="1">
    <location>
        <begin position="195"/>
        <end position="206"/>
    </location>
</feature>
<feature type="domain" description="Ricin B lectin" evidence="2">
    <location>
        <begin position="369"/>
        <end position="519"/>
    </location>
</feature>
<evidence type="ECO:0000313" key="3">
    <source>
        <dbReference type="EMBL" id="RCG21208.1"/>
    </source>
</evidence>
<accession>A0A367ESV7</accession>
<keyword evidence="4" id="KW-1185">Reference proteome</keyword>